<evidence type="ECO:0000313" key="7">
    <source>
        <dbReference type="EMBL" id="RAL20771.1"/>
    </source>
</evidence>
<organism evidence="7 8">
    <name type="scientific">Lujinxingia litoralis</name>
    <dbReference type="NCBI Taxonomy" id="2211119"/>
    <lineage>
        <taxon>Bacteria</taxon>
        <taxon>Deltaproteobacteria</taxon>
        <taxon>Bradymonadales</taxon>
        <taxon>Lujinxingiaceae</taxon>
        <taxon>Lujinxingia</taxon>
    </lineage>
</organism>
<dbReference type="PANTHER" id="PTHR43808:SF8">
    <property type="entry name" value="PEPTIDASE M20 DIMERISATION DOMAIN-CONTAINING PROTEIN"/>
    <property type="match status" value="1"/>
</dbReference>
<sequence>MAAHPSPDSLANHLQSWLRIDSTSGQERAFLETLETELVQAGFTQITRQPVAEGRWNLLATTDQPARVLFSTHVDTVPPFLPVRRQDDRIYGRGACDTKGGLLAMLEAAKRLLARGQREVGFLLVVGEEVDHCGAKTSVNLNLDGLERILLCEPTRNKVVAAQKGMLKFTLHTEGVAGHSAFPDRGVSAIERLLNALQALRTDDWPVDPLLGPTTLNVGTITGGVAANVFAPAASAQILMRAVSPIVPLLERVEALAREHEARIEGAVFNDPVFFDPPAGYDTDTVPFNTDATYLSQLAPVWLVGPGDIRLAHADHEHIELSDLQAGIELYDALASQALADRG</sequence>
<dbReference type="Pfam" id="PF01546">
    <property type="entry name" value="Peptidase_M20"/>
    <property type="match status" value="1"/>
</dbReference>
<evidence type="ECO:0000256" key="3">
    <source>
        <dbReference type="ARBA" id="ARBA00022723"/>
    </source>
</evidence>
<evidence type="ECO:0000256" key="2">
    <source>
        <dbReference type="ARBA" id="ARBA00006247"/>
    </source>
</evidence>
<name>A0A328C4U0_9DELT</name>
<reference evidence="7 8" key="1">
    <citation type="submission" date="2018-05" db="EMBL/GenBank/DDBJ databases">
        <title>Lujinxingia marina gen. nov. sp. nov., a new facultative anaerobic member of the class Deltaproteobacteria, and proposal of Lujinxingaceae fam. nov.</title>
        <authorList>
            <person name="Li C.-M."/>
        </authorList>
    </citation>
    <scope>NUCLEOTIDE SEQUENCE [LARGE SCALE GENOMIC DNA]</scope>
    <source>
        <strain evidence="7 8">B210</strain>
    </source>
</reference>
<dbReference type="Gene3D" id="3.40.630.10">
    <property type="entry name" value="Zn peptidases"/>
    <property type="match status" value="1"/>
</dbReference>
<accession>A0A328C4U0</accession>
<protein>
    <submittedName>
        <fullName evidence="7">Peptidase dimerization protein</fullName>
    </submittedName>
</protein>
<dbReference type="GO" id="GO:0046872">
    <property type="term" value="F:metal ion binding"/>
    <property type="evidence" value="ECO:0007669"/>
    <property type="project" value="UniProtKB-KW"/>
</dbReference>
<keyword evidence="8" id="KW-1185">Reference proteome</keyword>
<gene>
    <name evidence="7" type="ORF">DL240_15765</name>
</gene>
<evidence type="ECO:0000313" key="8">
    <source>
        <dbReference type="Proteomes" id="UP000249169"/>
    </source>
</evidence>
<dbReference type="AlphaFoldDB" id="A0A328C4U0"/>
<comment type="caution">
    <text evidence="7">The sequence shown here is derived from an EMBL/GenBank/DDBJ whole genome shotgun (WGS) entry which is preliminary data.</text>
</comment>
<keyword evidence="4" id="KW-0378">Hydrolase</keyword>
<dbReference type="OrthoDB" id="5486471at2"/>
<evidence type="ECO:0000256" key="5">
    <source>
        <dbReference type="ARBA" id="ARBA00022833"/>
    </source>
</evidence>
<dbReference type="GO" id="GO:0016787">
    <property type="term" value="F:hydrolase activity"/>
    <property type="evidence" value="ECO:0007669"/>
    <property type="project" value="UniProtKB-KW"/>
</dbReference>
<evidence type="ECO:0000259" key="6">
    <source>
        <dbReference type="Pfam" id="PF07687"/>
    </source>
</evidence>
<dbReference type="PANTHER" id="PTHR43808">
    <property type="entry name" value="ACETYLORNITHINE DEACETYLASE"/>
    <property type="match status" value="1"/>
</dbReference>
<comment type="cofactor">
    <cofactor evidence="1">
        <name>Zn(2+)</name>
        <dbReference type="ChEBI" id="CHEBI:29105"/>
    </cofactor>
</comment>
<dbReference type="InterPro" id="IPR036264">
    <property type="entry name" value="Bact_exopeptidase_dim_dom"/>
</dbReference>
<evidence type="ECO:0000256" key="4">
    <source>
        <dbReference type="ARBA" id="ARBA00022801"/>
    </source>
</evidence>
<dbReference type="RefSeq" id="WP_111730863.1">
    <property type="nucleotide sequence ID" value="NZ_QHKO01000008.1"/>
</dbReference>
<feature type="domain" description="Peptidase M20 dimerisation" evidence="6">
    <location>
        <begin position="162"/>
        <end position="245"/>
    </location>
</feature>
<comment type="similarity">
    <text evidence="2">Belongs to the peptidase M20A family.</text>
</comment>
<dbReference type="Proteomes" id="UP000249169">
    <property type="component" value="Unassembled WGS sequence"/>
</dbReference>
<dbReference type="Gene3D" id="3.30.70.360">
    <property type="match status" value="1"/>
</dbReference>
<proteinExistence type="inferred from homology"/>
<dbReference type="SUPFAM" id="SSF55031">
    <property type="entry name" value="Bacterial exopeptidase dimerisation domain"/>
    <property type="match status" value="1"/>
</dbReference>
<keyword evidence="5" id="KW-0862">Zinc</keyword>
<keyword evidence="3" id="KW-0479">Metal-binding</keyword>
<dbReference type="InterPro" id="IPR011650">
    <property type="entry name" value="Peptidase_M20_dimer"/>
</dbReference>
<evidence type="ECO:0000256" key="1">
    <source>
        <dbReference type="ARBA" id="ARBA00001947"/>
    </source>
</evidence>
<dbReference type="InterPro" id="IPR002933">
    <property type="entry name" value="Peptidase_M20"/>
</dbReference>
<dbReference type="InterPro" id="IPR050072">
    <property type="entry name" value="Peptidase_M20A"/>
</dbReference>
<dbReference type="EMBL" id="QHKO01000008">
    <property type="protein sequence ID" value="RAL20771.1"/>
    <property type="molecule type" value="Genomic_DNA"/>
</dbReference>
<dbReference type="Pfam" id="PF07687">
    <property type="entry name" value="M20_dimer"/>
    <property type="match status" value="1"/>
</dbReference>
<dbReference type="SUPFAM" id="SSF53187">
    <property type="entry name" value="Zn-dependent exopeptidases"/>
    <property type="match status" value="1"/>
</dbReference>